<evidence type="ECO:0000256" key="5">
    <source>
        <dbReference type="ARBA" id="ARBA00022723"/>
    </source>
</evidence>
<dbReference type="InterPro" id="IPR006674">
    <property type="entry name" value="HD_domain"/>
</dbReference>
<accession>A0ABR5SJK6</accession>
<keyword evidence="16" id="KW-1185">Reference proteome</keyword>
<reference evidence="15 16" key="1">
    <citation type="submission" date="2015-11" db="EMBL/GenBank/DDBJ databases">
        <authorList>
            <person name="Lin W."/>
        </authorList>
    </citation>
    <scope>NUCLEOTIDE SEQUENCE [LARGE SCALE GENOMIC DNA]</scope>
    <source>
        <strain evidence="15 16">HCH-1</strain>
    </source>
</reference>
<proteinExistence type="inferred from homology"/>
<dbReference type="EMBL" id="LNQR01000021">
    <property type="protein sequence ID" value="KWT92661.1"/>
    <property type="molecule type" value="Genomic_DNA"/>
</dbReference>
<evidence type="ECO:0000256" key="10">
    <source>
        <dbReference type="ARBA" id="ARBA00022884"/>
    </source>
</evidence>
<dbReference type="InterPro" id="IPR043519">
    <property type="entry name" value="NT_sf"/>
</dbReference>
<comment type="cofactor">
    <cofactor evidence="1">
        <name>Mg(2+)</name>
        <dbReference type="ChEBI" id="CHEBI:18420"/>
    </cofactor>
</comment>
<keyword evidence="4" id="KW-0548">Nucleotidyltransferase</keyword>
<evidence type="ECO:0000259" key="12">
    <source>
        <dbReference type="Pfam" id="PF01743"/>
    </source>
</evidence>
<keyword evidence="10 11" id="KW-0694">RNA-binding</keyword>
<dbReference type="InterPro" id="IPR032828">
    <property type="entry name" value="PolyA_RNA-bd"/>
</dbReference>
<evidence type="ECO:0000256" key="4">
    <source>
        <dbReference type="ARBA" id="ARBA00022695"/>
    </source>
</evidence>
<organism evidence="15 16">
    <name type="scientific">Candidatus Magnetominusculus xianensis</name>
    <dbReference type="NCBI Taxonomy" id="1748249"/>
    <lineage>
        <taxon>Bacteria</taxon>
        <taxon>Pseudomonadati</taxon>
        <taxon>Nitrospirota</taxon>
        <taxon>Nitrospiria</taxon>
        <taxon>Nitrospirales</taxon>
        <taxon>Nitrospiraceae</taxon>
        <taxon>Candidatus Magnetominusculus</taxon>
    </lineage>
</organism>
<dbReference type="Pfam" id="PF01966">
    <property type="entry name" value="HD"/>
    <property type="match status" value="1"/>
</dbReference>
<comment type="similarity">
    <text evidence="11">Belongs to the tRNA nucleotidyltransferase/poly(A) polymerase family.</text>
</comment>
<evidence type="ECO:0000256" key="11">
    <source>
        <dbReference type="RuleBase" id="RU003953"/>
    </source>
</evidence>
<dbReference type="Gene3D" id="3.30.460.10">
    <property type="entry name" value="Beta Polymerase, domain 2"/>
    <property type="match status" value="1"/>
</dbReference>
<keyword evidence="2 11" id="KW-0808">Transferase</keyword>
<comment type="caution">
    <text evidence="15">The sequence shown here is derived from an EMBL/GenBank/DDBJ whole genome shotgun (WGS) entry which is preliminary data.</text>
</comment>
<evidence type="ECO:0000256" key="8">
    <source>
        <dbReference type="ARBA" id="ARBA00022840"/>
    </source>
</evidence>
<evidence type="ECO:0000259" key="14">
    <source>
        <dbReference type="Pfam" id="PF12627"/>
    </source>
</evidence>
<keyword evidence="3" id="KW-0819">tRNA processing</keyword>
<name>A0ABR5SJK6_9BACT</name>
<feature type="domain" description="tRNA nucleotidyltransferase/poly(A) polymerase RNA and SrmB- binding" evidence="14">
    <location>
        <begin position="161"/>
        <end position="219"/>
    </location>
</feature>
<dbReference type="Pfam" id="PF01743">
    <property type="entry name" value="PolyA_pol"/>
    <property type="match status" value="1"/>
</dbReference>
<dbReference type="SUPFAM" id="SSF81891">
    <property type="entry name" value="Poly A polymerase C-terminal region-like"/>
    <property type="match status" value="1"/>
</dbReference>
<evidence type="ECO:0000259" key="13">
    <source>
        <dbReference type="Pfam" id="PF01966"/>
    </source>
</evidence>
<keyword evidence="7" id="KW-0692">RNA repair</keyword>
<dbReference type="PANTHER" id="PTHR47545:SF1">
    <property type="entry name" value="MULTIFUNCTIONAL CCA PROTEIN"/>
    <property type="match status" value="1"/>
</dbReference>
<feature type="domain" description="Poly A polymerase head" evidence="12">
    <location>
        <begin position="21"/>
        <end position="133"/>
    </location>
</feature>
<dbReference type="PANTHER" id="PTHR47545">
    <property type="entry name" value="MULTIFUNCTIONAL CCA PROTEIN"/>
    <property type="match status" value="1"/>
</dbReference>
<evidence type="ECO:0000256" key="6">
    <source>
        <dbReference type="ARBA" id="ARBA00022741"/>
    </source>
</evidence>
<feature type="domain" description="HD" evidence="13">
    <location>
        <begin position="234"/>
        <end position="334"/>
    </location>
</feature>
<evidence type="ECO:0000256" key="7">
    <source>
        <dbReference type="ARBA" id="ARBA00022800"/>
    </source>
</evidence>
<evidence type="ECO:0000256" key="1">
    <source>
        <dbReference type="ARBA" id="ARBA00001946"/>
    </source>
</evidence>
<dbReference type="Gene3D" id="1.10.3090.10">
    <property type="entry name" value="cca-adding enzyme, domain 2"/>
    <property type="match status" value="1"/>
</dbReference>
<protein>
    <submittedName>
        <fullName evidence="15">tRNA nucleotidyltransferase/poly(A) polymerase</fullName>
    </submittedName>
</protein>
<keyword evidence="8" id="KW-0067">ATP-binding</keyword>
<sequence>MIENIPYIGILRELTGSCREVFLVGGTLRDSILNRQVRDYDIALSESPFTVARWFADAINGAYVMLHERFPTARVVKGDCVYDFTALRGGSIESDLLSRDFTVNALAVSINNPVDGIIDVTGGLGDINNRIIRMVSKDNLAEDPVRLLRAFRVAAELGFTTIDTDTLAAIADLKGGISVAAVERVWAEFKMLLQADNSAEIIKSACETGLLFELLPELEPLRGLRQNRWHHLDVFDHTMAAYEAAESVTPALPFHENLRAWFEMYPHKSALIKLAILLHDVGKYRTYGQSKDGHITFYRHEQEGTAIAADIMTRFKASTKETEFVTMLVKNHLRILAFKRVGGAGLSTMKRPLIRLLNTVGDAIYALVVVWIADSAAKLEGTDETIGICSGILDFYENKYLPRKTAPRFITGRDLIETFKLTPSPLFSEILGAIELQTLEGQIDSKAKAAALVDEFLHARGGG</sequence>
<evidence type="ECO:0000313" key="16">
    <source>
        <dbReference type="Proteomes" id="UP000060487"/>
    </source>
</evidence>
<dbReference type="SUPFAM" id="SSF81301">
    <property type="entry name" value="Nucleotidyltransferase"/>
    <property type="match status" value="1"/>
</dbReference>
<gene>
    <name evidence="15" type="ORF">ASN18_0492</name>
</gene>
<evidence type="ECO:0000256" key="9">
    <source>
        <dbReference type="ARBA" id="ARBA00022842"/>
    </source>
</evidence>
<dbReference type="InterPro" id="IPR002646">
    <property type="entry name" value="PolA_pol_head_dom"/>
</dbReference>
<keyword evidence="6" id="KW-0547">Nucleotide-binding</keyword>
<evidence type="ECO:0000313" key="15">
    <source>
        <dbReference type="EMBL" id="KWT92661.1"/>
    </source>
</evidence>
<evidence type="ECO:0000256" key="3">
    <source>
        <dbReference type="ARBA" id="ARBA00022694"/>
    </source>
</evidence>
<dbReference type="Proteomes" id="UP000060487">
    <property type="component" value="Unassembled WGS sequence"/>
</dbReference>
<dbReference type="Pfam" id="PF12627">
    <property type="entry name" value="PolyA_pol_RNAbd"/>
    <property type="match status" value="1"/>
</dbReference>
<dbReference type="RefSeq" id="WP_085051023.1">
    <property type="nucleotide sequence ID" value="NZ_LNQR01000021.1"/>
</dbReference>
<evidence type="ECO:0000256" key="2">
    <source>
        <dbReference type="ARBA" id="ARBA00022679"/>
    </source>
</evidence>
<keyword evidence="9" id="KW-0460">Magnesium</keyword>
<keyword evidence="5" id="KW-0479">Metal-binding</keyword>
<dbReference type="InterPro" id="IPR050124">
    <property type="entry name" value="tRNA_CCA-adding_enzyme"/>
</dbReference>